<organism evidence="1 2">
    <name type="scientific">Hymenoscyphus fraxineus</name>
    <dbReference type="NCBI Taxonomy" id="746836"/>
    <lineage>
        <taxon>Eukaryota</taxon>
        <taxon>Fungi</taxon>
        <taxon>Dikarya</taxon>
        <taxon>Ascomycota</taxon>
        <taxon>Pezizomycotina</taxon>
        <taxon>Leotiomycetes</taxon>
        <taxon>Helotiales</taxon>
        <taxon>Helotiaceae</taxon>
        <taxon>Hymenoscyphus</taxon>
    </lineage>
</organism>
<dbReference type="OrthoDB" id="5395789at2759"/>
<name>A0A9N9KRQ3_9HELO</name>
<reference evidence="1" key="1">
    <citation type="submission" date="2021-07" db="EMBL/GenBank/DDBJ databases">
        <authorList>
            <person name="Durling M."/>
        </authorList>
    </citation>
    <scope>NUCLEOTIDE SEQUENCE</scope>
</reference>
<proteinExistence type="predicted"/>
<sequence>MTSREERIKQNKNDEETQSIIDGIERETSFKPLKFLDVFPDLPSDSPKNHPRIIDNFREGTMKRELRVIDAAVTCLYNYDPQILSKFLDPKIEKFVFFRRLGSDLRMPFKLIRTRDIIEQWTDICVRLRGSEDLREFHLLHTMTLLDFGEQKIKTQASLMIEDQRTLAQAMLFNGEWLKFEDDEFTVETGALGPFDMIEVDIDTYARGVDAPSIAPRSATNPTGNGTNIFVIEGRSIDYGRHIHELAR</sequence>
<evidence type="ECO:0000313" key="2">
    <source>
        <dbReference type="Proteomes" id="UP000696280"/>
    </source>
</evidence>
<comment type="caution">
    <text evidence="1">The sequence shown here is derived from an EMBL/GenBank/DDBJ whole genome shotgun (WGS) entry which is preliminary data.</text>
</comment>
<dbReference type="EMBL" id="CAJVRL010000037">
    <property type="protein sequence ID" value="CAG8950352.1"/>
    <property type="molecule type" value="Genomic_DNA"/>
</dbReference>
<dbReference type="AlphaFoldDB" id="A0A9N9KRQ3"/>
<protein>
    <submittedName>
        <fullName evidence="1">Uncharacterized protein</fullName>
    </submittedName>
</protein>
<gene>
    <name evidence="1" type="ORF">HYFRA_00006845</name>
</gene>
<dbReference type="Proteomes" id="UP000696280">
    <property type="component" value="Unassembled WGS sequence"/>
</dbReference>
<keyword evidence="2" id="KW-1185">Reference proteome</keyword>
<evidence type="ECO:0000313" key="1">
    <source>
        <dbReference type="EMBL" id="CAG8950352.1"/>
    </source>
</evidence>
<accession>A0A9N9KRQ3</accession>